<dbReference type="Gene3D" id="3.40.50.1820">
    <property type="entry name" value="alpha/beta hydrolase"/>
    <property type="match status" value="1"/>
</dbReference>
<sequence>MKKKIAVFSVIVLVILGLSVLILIYQSTHFRSRTRTLTFENTQRSYIIHTPPNYNGVSKVPLVIALHGYQQHPKFFELDSGLSRLADQNNFIVVYPFGTEDNKGNNRSWNAGACCDPAAKDQVNDIGFIKELIAQIQKDEAIKGSKIYVIGFSNGGILAHKIAAQLDDTVAAVAVVGGSIGGTPVGDSTYTIADSSSPVPIVMIHGRDDTTVSYTGDLSEKLPITFKSFQESSTFWALVDGCSLSSSLIEKNTLYIHSEFPLCLYNSAVETYTVLNSGHEWFGGLFARIFHPFSDHFDATYRIWLFLSQYPKQSIEEK</sequence>
<keyword evidence="8" id="KW-1133">Transmembrane helix</keyword>
<reference evidence="9" key="1">
    <citation type="submission" date="2020-04" db="EMBL/GenBank/DDBJ databases">
        <authorList>
            <person name="Zhang T."/>
        </authorList>
    </citation>
    <scope>NUCLEOTIDE SEQUENCE</scope>
    <source>
        <strain evidence="9">HKST-UBA01</strain>
    </source>
</reference>
<dbReference type="InterPro" id="IPR043595">
    <property type="entry name" value="FaeB/C/D"/>
</dbReference>
<evidence type="ECO:0000256" key="7">
    <source>
        <dbReference type="ARBA" id="ARBA00023326"/>
    </source>
</evidence>
<evidence type="ECO:0000256" key="3">
    <source>
        <dbReference type="ARBA" id="ARBA00022651"/>
    </source>
</evidence>
<reference evidence="9" key="2">
    <citation type="journal article" date="2021" name="Microbiome">
        <title>Successional dynamics and alternative stable states in a saline activated sludge microbial community over 9 years.</title>
        <authorList>
            <person name="Wang Y."/>
            <person name="Ye J."/>
            <person name="Ju F."/>
            <person name="Liu L."/>
            <person name="Boyd J.A."/>
            <person name="Deng Y."/>
            <person name="Parks D.H."/>
            <person name="Jiang X."/>
            <person name="Yin X."/>
            <person name="Woodcroft B.J."/>
            <person name="Tyson G.W."/>
            <person name="Hugenholtz P."/>
            <person name="Polz M.F."/>
            <person name="Zhang T."/>
        </authorList>
    </citation>
    <scope>NUCLEOTIDE SEQUENCE</scope>
    <source>
        <strain evidence="9">HKST-UBA01</strain>
    </source>
</reference>
<evidence type="ECO:0000256" key="2">
    <source>
        <dbReference type="ARBA" id="ARBA00022525"/>
    </source>
</evidence>
<proteinExistence type="predicted"/>
<keyword evidence="8" id="KW-0812">Transmembrane</keyword>
<keyword evidence="4" id="KW-0732">Signal</keyword>
<dbReference type="PANTHER" id="PTHR38050">
    <property type="match status" value="1"/>
</dbReference>
<dbReference type="InterPro" id="IPR010126">
    <property type="entry name" value="Esterase_phb"/>
</dbReference>
<accession>A0A955RP59</accession>
<dbReference type="Pfam" id="PF10503">
    <property type="entry name" value="Esterase_PHB"/>
    <property type="match status" value="1"/>
</dbReference>
<dbReference type="GO" id="GO:0030600">
    <property type="term" value="F:feruloyl esterase activity"/>
    <property type="evidence" value="ECO:0007669"/>
    <property type="project" value="InterPro"/>
</dbReference>
<dbReference type="AlphaFoldDB" id="A0A955RP59"/>
<evidence type="ECO:0000313" key="10">
    <source>
        <dbReference type="Proteomes" id="UP000701698"/>
    </source>
</evidence>
<evidence type="ECO:0000256" key="6">
    <source>
        <dbReference type="ARBA" id="ARBA00023277"/>
    </source>
</evidence>
<evidence type="ECO:0000256" key="8">
    <source>
        <dbReference type="SAM" id="Phobius"/>
    </source>
</evidence>
<gene>
    <name evidence="9" type="ORF">KC571_00635</name>
</gene>
<dbReference type="EMBL" id="JAGQKX010000008">
    <property type="protein sequence ID" value="MCA9389889.1"/>
    <property type="molecule type" value="Genomic_DNA"/>
</dbReference>
<evidence type="ECO:0000256" key="4">
    <source>
        <dbReference type="ARBA" id="ARBA00022729"/>
    </source>
</evidence>
<comment type="subcellular location">
    <subcellularLocation>
        <location evidence="1">Secreted</location>
    </subcellularLocation>
</comment>
<keyword evidence="8" id="KW-0472">Membrane</keyword>
<organism evidence="9 10">
    <name type="scientific">candidate division WWE3 bacterium</name>
    <dbReference type="NCBI Taxonomy" id="2053526"/>
    <lineage>
        <taxon>Bacteria</taxon>
        <taxon>Katanobacteria</taxon>
    </lineage>
</organism>
<dbReference type="GO" id="GO:0045493">
    <property type="term" value="P:xylan catabolic process"/>
    <property type="evidence" value="ECO:0007669"/>
    <property type="project" value="UniProtKB-KW"/>
</dbReference>
<keyword evidence="3" id="KW-0858">Xylan degradation</keyword>
<name>A0A955RP59_UNCKA</name>
<keyword evidence="6" id="KW-0119">Carbohydrate metabolism</keyword>
<protein>
    <submittedName>
        <fullName evidence="9">Dienelactone hydrolase family protein</fullName>
    </submittedName>
</protein>
<keyword evidence="2" id="KW-0964">Secreted</keyword>
<dbReference type="SUPFAM" id="SSF53474">
    <property type="entry name" value="alpha/beta-Hydrolases"/>
    <property type="match status" value="1"/>
</dbReference>
<keyword evidence="5 9" id="KW-0378">Hydrolase</keyword>
<dbReference type="InterPro" id="IPR029058">
    <property type="entry name" value="AB_hydrolase_fold"/>
</dbReference>
<dbReference type="GO" id="GO:0005576">
    <property type="term" value="C:extracellular region"/>
    <property type="evidence" value="ECO:0007669"/>
    <property type="project" value="UniProtKB-SubCell"/>
</dbReference>
<dbReference type="Proteomes" id="UP000701698">
    <property type="component" value="Unassembled WGS sequence"/>
</dbReference>
<evidence type="ECO:0000313" key="9">
    <source>
        <dbReference type="EMBL" id="MCA9389889.1"/>
    </source>
</evidence>
<evidence type="ECO:0000256" key="5">
    <source>
        <dbReference type="ARBA" id="ARBA00022801"/>
    </source>
</evidence>
<evidence type="ECO:0000256" key="1">
    <source>
        <dbReference type="ARBA" id="ARBA00004613"/>
    </source>
</evidence>
<feature type="transmembrane region" description="Helical" evidence="8">
    <location>
        <begin position="6"/>
        <end position="25"/>
    </location>
</feature>
<keyword evidence="7" id="KW-0624">Polysaccharide degradation</keyword>
<dbReference type="PANTHER" id="PTHR38050:SF2">
    <property type="entry name" value="FERULOYL ESTERASE C-RELATED"/>
    <property type="match status" value="1"/>
</dbReference>
<comment type="caution">
    <text evidence="9">The sequence shown here is derived from an EMBL/GenBank/DDBJ whole genome shotgun (WGS) entry which is preliminary data.</text>
</comment>